<dbReference type="AlphaFoldDB" id="A0A859FB40"/>
<proteinExistence type="predicted"/>
<dbReference type="RefSeq" id="WP_176008267.1">
    <property type="nucleotide sequence ID" value="NZ_CP041372.2"/>
</dbReference>
<keyword evidence="2" id="KW-1185">Reference proteome</keyword>
<name>A0A859FB40_9BACI</name>
<protein>
    <recommendedName>
        <fullName evidence="3">Phage protein</fullName>
    </recommendedName>
</protein>
<evidence type="ECO:0000313" key="2">
    <source>
        <dbReference type="Proteomes" id="UP000318138"/>
    </source>
</evidence>
<dbReference type="KEGG" id="psua:FLK61_26055"/>
<dbReference type="EMBL" id="CP041372">
    <property type="protein sequence ID" value="QKS70227.1"/>
    <property type="molecule type" value="Genomic_DNA"/>
</dbReference>
<dbReference type="Proteomes" id="UP000318138">
    <property type="component" value="Chromosome"/>
</dbReference>
<organism evidence="1 2">
    <name type="scientific">Paenalkalicoccus suaedae</name>
    <dbReference type="NCBI Taxonomy" id="2592382"/>
    <lineage>
        <taxon>Bacteria</taxon>
        <taxon>Bacillati</taxon>
        <taxon>Bacillota</taxon>
        <taxon>Bacilli</taxon>
        <taxon>Bacillales</taxon>
        <taxon>Bacillaceae</taxon>
        <taxon>Paenalkalicoccus</taxon>
    </lineage>
</organism>
<gene>
    <name evidence="1" type="ORF">FLK61_26055</name>
</gene>
<sequence length="235" mass="26251">MIKEAIKYIVDLGNKEAQVIEGRHYTPETLYPVELPRVNSLEVNTLSGLVDYIQSEFDSKNPLMIHVVSPQTVKLFDAVNQDAKRNTFIVANALTPSFNFDHYYDVESFNIKLQSVFVANDDRDSMLRLVGNVKEESVNEYGDDGITQSVTAKTGVAQVGTAIVPNPVTLAPYRTFLEIKQPESHFVFRMQSGPKCALFEADGGAWKLNAMKDIATYLRGQLSEEIEKGSIKLIV</sequence>
<reference evidence="2" key="1">
    <citation type="submission" date="2019-07" db="EMBL/GenBank/DDBJ databases">
        <title>Bacillus alkalisoli sp. nov. isolated from saline soil.</title>
        <authorList>
            <person name="Sun J.-Q."/>
            <person name="Xu L."/>
        </authorList>
    </citation>
    <scope>NUCLEOTIDE SEQUENCE [LARGE SCALE GENOMIC DNA]</scope>
    <source>
        <strain evidence="2">M4U3P1</strain>
    </source>
</reference>
<evidence type="ECO:0008006" key="3">
    <source>
        <dbReference type="Google" id="ProtNLM"/>
    </source>
</evidence>
<accession>A0A859FB40</accession>
<evidence type="ECO:0000313" key="1">
    <source>
        <dbReference type="EMBL" id="QKS70227.1"/>
    </source>
</evidence>